<evidence type="ECO:0000256" key="8">
    <source>
        <dbReference type="ARBA" id="ARBA00045608"/>
    </source>
</evidence>
<dbReference type="PANTHER" id="PTHR13085">
    <property type="entry name" value="MICROSOMAL SIGNAL PEPTIDASE 25 KDA SUBUNIT"/>
    <property type="match status" value="1"/>
</dbReference>
<evidence type="ECO:0000256" key="9">
    <source>
        <dbReference type="SAM" id="MobiDB-lite"/>
    </source>
</evidence>
<dbReference type="GO" id="GO:0045047">
    <property type="term" value="P:protein targeting to ER"/>
    <property type="evidence" value="ECO:0007669"/>
    <property type="project" value="TreeGrafter"/>
</dbReference>
<evidence type="ECO:0000256" key="4">
    <source>
        <dbReference type="ARBA" id="ARBA00022692"/>
    </source>
</evidence>
<organism evidence="11 12">
    <name type="scientific">Vermiconidia calcicola</name>
    <dbReference type="NCBI Taxonomy" id="1690605"/>
    <lineage>
        <taxon>Eukaryota</taxon>
        <taxon>Fungi</taxon>
        <taxon>Dikarya</taxon>
        <taxon>Ascomycota</taxon>
        <taxon>Pezizomycotina</taxon>
        <taxon>Dothideomycetes</taxon>
        <taxon>Dothideomycetidae</taxon>
        <taxon>Mycosphaerellales</taxon>
        <taxon>Extremaceae</taxon>
        <taxon>Vermiconidia</taxon>
    </lineage>
</organism>
<evidence type="ECO:0000256" key="2">
    <source>
        <dbReference type="ARBA" id="ARBA00007324"/>
    </source>
</evidence>
<dbReference type="Proteomes" id="UP001345827">
    <property type="component" value="Unassembled WGS sequence"/>
</dbReference>
<dbReference type="InterPro" id="IPR009582">
    <property type="entry name" value="Spc2/SPCS2"/>
</dbReference>
<evidence type="ECO:0000256" key="5">
    <source>
        <dbReference type="ARBA" id="ARBA00022824"/>
    </source>
</evidence>
<dbReference type="GO" id="GO:0006465">
    <property type="term" value="P:signal peptide processing"/>
    <property type="evidence" value="ECO:0007669"/>
    <property type="project" value="InterPro"/>
</dbReference>
<dbReference type="GO" id="GO:0005787">
    <property type="term" value="C:signal peptidase complex"/>
    <property type="evidence" value="ECO:0007669"/>
    <property type="project" value="InterPro"/>
</dbReference>
<accession>A0AAV9Q614</accession>
<protein>
    <recommendedName>
        <fullName evidence="3">Signal peptidase complex subunit 2</fullName>
    </recommendedName>
</protein>
<evidence type="ECO:0000256" key="6">
    <source>
        <dbReference type="ARBA" id="ARBA00022989"/>
    </source>
</evidence>
<keyword evidence="4 10" id="KW-0812">Transmembrane</keyword>
<feature type="transmembrane region" description="Helical" evidence="10">
    <location>
        <begin position="46"/>
        <end position="64"/>
    </location>
</feature>
<evidence type="ECO:0000256" key="10">
    <source>
        <dbReference type="SAM" id="Phobius"/>
    </source>
</evidence>
<comment type="function">
    <text evidence="8">Component of the signal peptidase complex (SPC) which catalyzes the cleavage of N-terminal signal sequences from nascent proteins as they are translocated into the lumen of the endoplasmic reticulum. Enhances the enzymatic activity of SPC and facilitates the interactions between different components of the translocation site.</text>
</comment>
<comment type="caution">
    <text evidence="11">The sequence shown here is derived from an EMBL/GenBank/DDBJ whole genome shotgun (WGS) entry which is preliminary data.</text>
</comment>
<name>A0AAV9Q614_9PEZI</name>
<proteinExistence type="inferred from homology"/>
<feature type="region of interest" description="Disordered" evidence="9">
    <location>
        <begin position="241"/>
        <end position="265"/>
    </location>
</feature>
<evidence type="ECO:0000256" key="3">
    <source>
        <dbReference type="ARBA" id="ARBA00017057"/>
    </source>
</evidence>
<dbReference type="EMBL" id="JAXLQG010000008">
    <property type="protein sequence ID" value="KAK5536640.1"/>
    <property type="molecule type" value="Genomic_DNA"/>
</dbReference>
<keyword evidence="12" id="KW-1185">Reference proteome</keyword>
<reference evidence="11 12" key="1">
    <citation type="submission" date="2023-06" db="EMBL/GenBank/DDBJ databases">
        <title>Black Yeasts Isolated from many extreme environments.</title>
        <authorList>
            <person name="Coleine C."/>
            <person name="Stajich J.E."/>
            <person name="Selbmann L."/>
        </authorList>
    </citation>
    <scope>NUCLEOTIDE SEQUENCE [LARGE SCALE GENOMIC DNA]</scope>
    <source>
        <strain evidence="11 12">CCFEE 5887</strain>
    </source>
</reference>
<sequence>MSSPAQKVSLYSVNDLKNATDDALAPYLTTLPKPYTFKQQHYTTNIRLILGYTAVIIAGVLFYADYKLGWDATKAYTGPACLAYFVLNSALTYWIWAVEAGTVFVGTREGGQKVRTNAQYPLIQLHSACLVLMLTKVTPPQLRLRSSTQKYKPTYKLKVTYEAPSGKKWEDKEVEGSFTQWFNTYGYLQKKELYSWLAENIEVLGVAQKEGKAKIEAAPAPSAATIDDATLAAISSPEIMSFSSSADASPATPSTTKKGRPKKKT</sequence>
<gene>
    <name evidence="11" type="primary">SPC2</name>
    <name evidence="11" type="ORF">LTR25_005314</name>
</gene>
<comment type="similarity">
    <text evidence="2">Belongs to the SPCS2 family.</text>
</comment>
<dbReference type="AlphaFoldDB" id="A0AAV9Q614"/>
<keyword evidence="6 10" id="KW-1133">Transmembrane helix</keyword>
<keyword evidence="7 10" id="KW-0472">Membrane</keyword>
<feature type="compositionally biased region" description="Low complexity" evidence="9">
    <location>
        <begin position="241"/>
        <end position="256"/>
    </location>
</feature>
<comment type="subcellular location">
    <subcellularLocation>
        <location evidence="1">Endoplasmic reticulum membrane</location>
        <topology evidence="1">Multi-pass membrane protein</topology>
    </subcellularLocation>
</comment>
<evidence type="ECO:0000313" key="11">
    <source>
        <dbReference type="EMBL" id="KAK5536640.1"/>
    </source>
</evidence>
<evidence type="ECO:0000256" key="7">
    <source>
        <dbReference type="ARBA" id="ARBA00023136"/>
    </source>
</evidence>
<evidence type="ECO:0000256" key="1">
    <source>
        <dbReference type="ARBA" id="ARBA00004477"/>
    </source>
</evidence>
<dbReference type="PANTHER" id="PTHR13085:SF0">
    <property type="entry name" value="SIGNAL PEPTIDASE COMPLEX SUBUNIT 2"/>
    <property type="match status" value="1"/>
</dbReference>
<dbReference type="Pfam" id="PF06703">
    <property type="entry name" value="SPC25"/>
    <property type="match status" value="1"/>
</dbReference>
<evidence type="ECO:0000313" key="12">
    <source>
        <dbReference type="Proteomes" id="UP001345827"/>
    </source>
</evidence>
<keyword evidence="5" id="KW-0256">Endoplasmic reticulum</keyword>
<feature type="transmembrane region" description="Helical" evidence="10">
    <location>
        <begin position="76"/>
        <end position="98"/>
    </location>
</feature>